<sequence>MEVQQVRQEQQGRERGRTEAHGPAWPGVPFARAARELGLKPREFELAVQLGEVRTVSAGPDGRRRVPPEEIDRHGSSEGFPEALRSRLWAVGTAEGAELMGVGPARFTRLARAGCFTPVRFYVNRYRAVVWHYLAADLAEFADREPGLLTGRTPALLRTALDEHPDRRARGWRARRVDQLTAQTTDAWQRAAATAAVLDTPELAQAVPDPGERAYLNALRPELTRIRSEVPAAREVIESLVLAEDPDEIDWYRHCLTTALPQARATRPAPGTDGNRQTGRDHAAEPEPGRDPADSAAPGQERAHRPEPRSVRPGRLWSWLRGRR</sequence>
<feature type="compositionally biased region" description="Basic and acidic residues" evidence="1">
    <location>
        <begin position="278"/>
        <end position="293"/>
    </location>
</feature>
<gene>
    <name evidence="2" type="ORF">RM609_18400</name>
</gene>
<dbReference type="InterPro" id="IPR045652">
    <property type="entry name" value="DUF6397"/>
</dbReference>
<accession>A0ABU2ST79</accession>
<keyword evidence="3" id="KW-1185">Reference proteome</keyword>
<feature type="region of interest" description="Disordered" evidence="1">
    <location>
        <begin position="57"/>
        <end position="79"/>
    </location>
</feature>
<reference evidence="2" key="1">
    <citation type="submission" date="2024-05" db="EMBL/GenBank/DDBJ databases">
        <title>30 novel species of actinomycetes from the DSMZ collection.</title>
        <authorList>
            <person name="Nouioui I."/>
        </authorList>
    </citation>
    <scope>NUCLEOTIDE SEQUENCE</scope>
    <source>
        <strain evidence="2">DSM 40473</strain>
    </source>
</reference>
<dbReference type="Proteomes" id="UP001180531">
    <property type="component" value="Unassembled WGS sequence"/>
</dbReference>
<dbReference type="EMBL" id="JAVRFI010000011">
    <property type="protein sequence ID" value="MDT0451035.1"/>
    <property type="molecule type" value="Genomic_DNA"/>
</dbReference>
<organism evidence="2 3">
    <name type="scientific">Streptomyces hesseae</name>
    <dbReference type="NCBI Taxonomy" id="3075519"/>
    <lineage>
        <taxon>Bacteria</taxon>
        <taxon>Bacillati</taxon>
        <taxon>Actinomycetota</taxon>
        <taxon>Actinomycetes</taxon>
        <taxon>Kitasatosporales</taxon>
        <taxon>Streptomycetaceae</taxon>
        <taxon>Streptomyces</taxon>
    </lineage>
</organism>
<evidence type="ECO:0000313" key="3">
    <source>
        <dbReference type="Proteomes" id="UP001180531"/>
    </source>
</evidence>
<protein>
    <submittedName>
        <fullName evidence="2">DUF6397 family protein</fullName>
    </submittedName>
</protein>
<dbReference type="RefSeq" id="WP_311612224.1">
    <property type="nucleotide sequence ID" value="NZ_JAVRFI010000011.1"/>
</dbReference>
<name>A0ABU2ST79_9ACTN</name>
<feature type="region of interest" description="Disordered" evidence="1">
    <location>
        <begin position="262"/>
        <end position="324"/>
    </location>
</feature>
<evidence type="ECO:0000313" key="2">
    <source>
        <dbReference type="EMBL" id="MDT0451035.1"/>
    </source>
</evidence>
<feature type="region of interest" description="Disordered" evidence="1">
    <location>
        <begin position="1"/>
        <end position="27"/>
    </location>
</feature>
<evidence type="ECO:0000256" key="1">
    <source>
        <dbReference type="SAM" id="MobiDB-lite"/>
    </source>
</evidence>
<proteinExistence type="predicted"/>
<feature type="compositionally biased region" description="Basic and acidic residues" evidence="1">
    <location>
        <begin position="10"/>
        <end position="20"/>
    </location>
</feature>
<dbReference type="Pfam" id="PF19934">
    <property type="entry name" value="DUF6397"/>
    <property type="match status" value="1"/>
</dbReference>
<comment type="caution">
    <text evidence="2">The sequence shown here is derived from an EMBL/GenBank/DDBJ whole genome shotgun (WGS) entry which is preliminary data.</text>
</comment>
<feature type="compositionally biased region" description="Basic and acidic residues" evidence="1">
    <location>
        <begin position="61"/>
        <end position="76"/>
    </location>
</feature>
<feature type="compositionally biased region" description="Basic and acidic residues" evidence="1">
    <location>
        <begin position="301"/>
        <end position="310"/>
    </location>
</feature>